<evidence type="ECO:0000256" key="1">
    <source>
        <dbReference type="ARBA" id="ARBA00012417"/>
    </source>
</evidence>
<dbReference type="Pfam" id="PF21694">
    <property type="entry name" value="DNA_pol3_delta_C"/>
    <property type="match status" value="1"/>
</dbReference>
<evidence type="ECO:0000313" key="12">
    <source>
        <dbReference type="Proteomes" id="UP000051586"/>
    </source>
</evidence>
<keyword evidence="6" id="KW-0239">DNA-directed DNA polymerase</keyword>
<keyword evidence="4" id="KW-0548">Nucleotidyltransferase</keyword>
<dbReference type="PATRIC" id="fig|1423745.4.peg.868"/>
<dbReference type="Gene3D" id="1.20.272.10">
    <property type="match status" value="1"/>
</dbReference>
<evidence type="ECO:0000256" key="6">
    <source>
        <dbReference type="ARBA" id="ARBA00022932"/>
    </source>
</evidence>
<dbReference type="Gene3D" id="3.40.50.300">
    <property type="entry name" value="P-loop containing nucleotide triphosphate hydrolases"/>
    <property type="match status" value="1"/>
</dbReference>
<dbReference type="Proteomes" id="UP000051586">
    <property type="component" value="Unassembled WGS sequence"/>
</dbReference>
<evidence type="ECO:0000256" key="5">
    <source>
        <dbReference type="ARBA" id="ARBA00022705"/>
    </source>
</evidence>
<reference evidence="11 12" key="1">
    <citation type="journal article" date="2015" name="Genome Announc.">
        <title>Expanding the biotechnology potential of lactobacilli through comparative genomics of 213 strains and associated genera.</title>
        <authorList>
            <person name="Sun Z."/>
            <person name="Harris H.M."/>
            <person name="McCann A."/>
            <person name="Guo C."/>
            <person name="Argimon S."/>
            <person name="Zhang W."/>
            <person name="Yang X."/>
            <person name="Jeffery I.B."/>
            <person name="Cooney J.C."/>
            <person name="Kagawa T.F."/>
            <person name="Liu W."/>
            <person name="Song Y."/>
            <person name="Salvetti E."/>
            <person name="Wrobel A."/>
            <person name="Rasinkangas P."/>
            <person name="Parkhill J."/>
            <person name="Rea M.C."/>
            <person name="O'Sullivan O."/>
            <person name="Ritari J."/>
            <person name="Douillard F.P."/>
            <person name="Paul Ross R."/>
            <person name="Yang R."/>
            <person name="Briner A.E."/>
            <person name="Felis G.E."/>
            <person name="de Vos W.M."/>
            <person name="Barrangou R."/>
            <person name="Klaenhammer T.R."/>
            <person name="Caufield P.W."/>
            <person name="Cui Y."/>
            <person name="Zhang H."/>
            <person name="O'Toole P.W."/>
        </authorList>
    </citation>
    <scope>NUCLEOTIDE SEQUENCE [LARGE SCALE GENOMIC DNA]</scope>
    <source>
        <strain evidence="11 12">DSM 22689</strain>
    </source>
</reference>
<comment type="caution">
    <text evidence="11">The sequence shown here is derived from an EMBL/GenBank/DDBJ whole genome shotgun (WGS) entry which is preliminary data.</text>
</comment>
<dbReference type="Gene3D" id="1.10.8.60">
    <property type="match status" value="1"/>
</dbReference>
<evidence type="ECO:0000259" key="9">
    <source>
        <dbReference type="Pfam" id="PF06144"/>
    </source>
</evidence>
<evidence type="ECO:0000256" key="3">
    <source>
        <dbReference type="ARBA" id="ARBA00022679"/>
    </source>
</evidence>
<feature type="domain" description="DNA polymerase III delta N-terminal" evidence="9">
    <location>
        <begin position="18"/>
        <end position="142"/>
    </location>
</feature>
<dbReference type="STRING" id="1423745.GCA_001311215_01350"/>
<dbReference type="GO" id="GO:0003887">
    <property type="term" value="F:DNA-directed DNA polymerase activity"/>
    <property type="evidence" value="ECO:0007669"/>
    <property type="project" value="UniProtKB-KW"/>
</dbReference>
<dbReference type="InterPro" id="IPR005790">
    <property type="entry name" value="DNA_polIII_delta"/>
</dbReference>
<name>A0A0R2CKQ0_9LACO</name>
<organism evidence="11 12">
    <name type="scientific">Fructilactobacillus florum DSM 22689 = JCM 16035</name>
    <dbReference type="NCBI Taxonomy" id="1423745"/>
    <lineage>
        <taxon>Bacteria</taxon>
        <taxon>Bacillati</taxon>
        <taxon>Bacillota</taxon>
        <taxon>Bacilli</taxon>
        <taxon>Lactobacillales</taxon>
        <taxon>Lactobacillaceae</taxon>
        <taxon>Fructilactobacillus</taxon>
    </lineage>
</organism>
<proteinExistence type="inferred from homology"/>
<evidence type="ECO:0000256" key="2">
    <source>
        <dbReference type="ARBA" id="ARBA00017703"/>
    </source>
</evidence>
<keyword evidence="5" id="KW-0235">DNA replication</keyword>
<dbReference type="AlphaFoldDB" id="A0A0R2CKQ0"/>
<dbReference type="PANTHER" id="PTHR34388">
    <property type="entry name" value="DNA POLYMERASE III SUBUNIT DELTA"/>
    <property type="match status" value="1"/>
</dbReference>
<comment type="similarity">
    <text evidence="7">Belongs to the DNA polymerase HolA subunit family.</text>
</comment>
<dbReference type="InterPro" id="IPR048466">
    <property type="entry name" value="DNA_pol3_delta-like_C"/>
</dbReference>
<evidence type="ECO:0000256" key="7">
    <source>
        <dbReference type="ARBA" id="ARBA00034754"/>
    </source>
</evidence>
<dbReference type="SUPFAM" id="SSF48019">
    <property type="entry name" value="post-AAA+ oligomerization domain-like"/>
    <property type="match status" value="1"/>
</dbReference>
<sequence length="342" mass="39337">MTISQQVAKITSQQKSIYLVIGQNEFWESRILERLQQLIPITEQTMNFASYDLEATSLGTALNDARSLPFFGNHRIVVIKNAAFLTGQAKSTASPAEISDLLKYLQQPVAETTLVIFAPYEKLDSRKKITKELKKQAEIIDFNQLSEREIRDFIKKYVKNKHYQIEPAALEELISRTQADLTMTMNELQKVFLYCYQQPNITVAVVDQVVSKSLDQNVFSLVNYLLRGETTQAISFYHELIEEGQEAIKLNAILEGQFRLLLQVSILSRQGRRQTEMATILKVHPYRVKLALKNEQQFTLQELRTAYLNLIEIECQLKSSSSNPELLFENFALQHSKKKNPQ</sequence>
<dbReference type="InterPro" id="IPR010372">
    <property type="entry name" value="DNA_pol3_delta_N"/>
</dbReference>
<comment type="catalytic activity">
    <reaction evidence="8">
        <text>DNA(n) + a 2'-deoxyribonucleoside 5'-triphosphate = DNA(n+1) + diphosphate</text>
        <dbReference type="Rhea" id="RHEA:22508"/>
        <dbReference type="Rhea" id="RHEA-COMP:17339"/>
        <dbReference type="Rhea" id="RHEA-COMP:17340"/>
        <dbReference type="ChEBI" id="CHEBI:33019"/>
        <dbReference type="ChEBI" id="CHEBI:61560"/>
        <dbReference type="ChEBI" id="CHEBI:173112"/>
        <dbReference type="EC" id="2.7.7.7"/>
    </reaction>
</comment>
<feature type="domain" description="DNA polymerase III delta subunit-like C-terminal" evidence="10">
    <location>
        <begin position="215"/>
        <end position="334"/>
    </location>
</feature>
<evidence type="ECO:0000313" key="11">
    <source>
        <dbReference type="EMBL" id="KRM91682.1"/>
    </source>
</evidence>
<dbReference type="InterPro" id="IPR027417">
    <property type="entry name" value="P-loop_NTPase"/>
</dbReference>
<keyword evidence="3" id="KW-0808">Transferase</keyword>
<dbReference type="Pfam" id="PF06144">
    <property type="entry name" value="DNA_pol3_delta"/>
    <property type="match status" value="1"/>
</dbReference>
<dbReference type="PANTHER" id="PTHR34388:SF1">
    <property type="entry name" value="DNA POLYMERASE III SUBUNIT DELTA"/>
    <property type="match status" value="1"/>
</dbReference>
<dbReference type="InterPro" id="IPR008921">
    <property type="entry name" value="DNA_pol3_clamp-load_cplx_C"/>
</dbReference>
<gene>
    <name evidence="11" type="ORF">FC87_GL000819</name>
</gene>
<dbReference type="EC" id="2.7.7.7" evidence="1"/>
<dbReference type="NCBIfam" id="TIGR01128">
    <property type="entry name" value="holA"/>
    <property type="match status" value="1"/>
</dbReference>
<dbReference type="SUPFAM" id="SSF52540">
    <property type="entry name" value="P-loop containing nucleoside triphosphate hydrolases"/>
    <property type="match status" value="1"/>
</dbReference>
<evidence type="ECO:0000259" key="10">
    <source>
        <dbReference type="Pfam" id="PF21694"/>
    </source>
</evidence>
<evidence type="ECO:0000256" key="8">
    <source>
        <dbReference type="ARBA" id="ARBA00049244"/>
    </source>
</evidence>
<protein>
    <recommendedName>
        <fullName evidence="2">DNA polymerase III subunit delta</fullName>
        <ecNumber evidence="1">2.7.7.7</ecNumber>
    </recommendedName>
</protein>
<dbReference type="GO" id="GO:0006261">
    <property type="term" value="P:DNA-templated DNA replication"/>
    <property type="evidence" value="ECO:0007669"/>
    <property type="project" value="TreeGrafter"/>
</dbReference>
<dbReference type="GO" id="GO:0009360">
    <property type="term" value="C:DNA polymerase III complex"/>
    <property type="evidence" value="ECO:0007669"/>
    <property type="project" value="InterPro"/>
</dbReference>
<accession>A0A0R2CKQ0</accession>
<evidence type="ECO:0000256" key="4">
    <source>
        <dbReference type="ARBA" id="ARBA00022695"/>
    </source>
</evidence>
<dbReference type="GO" id="GO:0003677">
    <property type="term" value="F:DNA binding"/>
    <property type="evidence" value="ECO:0007669"/>
    <property type="project" value="InterPro"/>
</dbReference>
<dbReference type="EMBL" id="AYZI01000004">
    <property type="protein sequence ID" value="KRM91682.1"/>
    <property type="molecule type" value="Genomic_DNA"/>
</dbReference>